<organism evidence="2 3">
    <name type="scientific">Laetiporus sulphureus 93-53</name>
    <dbReference type="NCBI Taxonomy" id="1314785"/>
    <lineage>
        <taxon>Eukaryota</taxon>
        <taxon>Fungi</taxon>
        <taxon>Dikarya</taxon>
        <taxon>Basidiomycota</taxon>
        <taxon>Agaricomycotina</taxon>
        <taxon>Agaricomycetes</taxon>
        <taxon>Polyporales</taxon>
        <taxon>Laetiporus</taxon>
    </lineage>
</organism>
<gene>
    <name evidence="2" type="ORF">LAESUDRAFT_756094</name>
</gene>
<sequence length="344" mass="38318">MPGLGLPLYRGSSTHQGQALISPVKERMGQSLALPPRQGHIGSAVTRVSSNKLAPTTLCHSSVESSMVSSDGSSFTQKSRNTPDSPETIQAQAEKMQAIISDAAASCITNDQAIQCLKEIRANEQKVHDYVEQLVEQAEWEHDRNPSPDLSNEGGKEHNKNGPQLAENSVNALAWVIIKQKLISLQQADRSCESADFSFNELFKALRLSSGSFASQDSHLAETFHLRQLYVSEWVPVPHSIWKDVLMDRYVNFEKLFASMEAGYDHDDEPKDLAADFAIIKKDHSSSQQSIHSESDWIRVFGAWVEAVLHLYPHCSSELDKYCIIILELFHAMGLDLSIMIRVD</sequence>
<dbReference type="RefSeq" id="XP_040767609.1">
    <property type="nucleotide sequence ID" value="XM_040912121.1"/>
</dbReference>
<feature type="compositionally biased region" description="Low complexity" evidence="1">
    <location>
        <begin position="62"/>
        <end position="74"/>
    </location>
</feature>
<name>A0A165G5X2_9APHY</name>
<reference evidence="2 3" key="1">
    <citation type="journal article" date="2016" name="Mol. Biol. Evol.">
        <title>Comparative Genomics of Early-Diverging Mushroom-Forming Fungi Provides Insights into the Origins of Lignocellulose Decay Capabilities.</title>
        <authorList>
            <person name="Nagy L.G."/>
            <person name="Riley R."/>
            <person name="Tritt A."/>
            <person name="Adam C."/>
            <person name="Daum C."/>
            <person name="Floudas D."/>
            <person name="Sun H."/>
            <person name="Yadav J.S."/>
            <person name="Pangilinan J."/>
            <person name="Larsson K.H."/>
            <person name="Matsuura K."/>
            <person name="Barry K."/>
            <person name="Labutti K."/>
            <person name="Kuo R."/>
            <person name="Ohm R.A."/>
            <person name="Bhattacharya S.S."/>
            <person name="Shirouzu T."/>
            <person name="Yoshinaga Y."/>
            <person name="Martin F.M."/>
            <person name="Grigoriev I.V."/>
            <person name="Hibbett D.S."/>
        </authorList>
    </citation>
    <scope>NUCLEOTIDE SEQUENCE [LARGE SCALE GENOMIC DNA]</scope>
    <source>
        <strain evidence="2 3">93-53</strain>
    </source>
</reference>
<keyword evidence="3" id="KW-1185">Reference proteome</keyword>
<dbReference type="InParanoid" id="A0A165G5X2"/>
<proteinExistence type="predicted"/>
<evidence type="ECO:0000313" key="2">
    <source>
        <dbReference type="EMBL" id="KZT09869.1"/>
    </source>
</evidence>
<accession>A0A165G5X2</accession>
<dbReference type="GeneID" id="63829149"/>
<dbReference type="AlphaFoldDB" id="A0A165G5X2"/>
<feature type="region of interest" description="Disordered" evidence="1">
    <location>
        <begin position="62"/>
        <end position="89"/>
    </location>
</feature>
<dbReference type="EMBL" id="KV427610">
    <property type="protein sequence ID" value="KZT09869.1"/>
    <property type="molecule type" value="Genomic_DNA"/>
</dbReference>
<feature type="compositionally biased region" description="Polar residues" evidence="1">
    <location>
        <begin position="75"/>
        <end position="89"/>
    </location>
</feature>
<dbReference type="STRING" id="1314785.A0A165G5X2"/>
<dbReference type="Proteomes" id="UP000076871">
    <property type="component" value="Unassembled WGS sequence"/>
</dbReference>
<feature type="region of interest" description="Disordered" evidence="1">
    <location>
        <begin position="138"/>
        <end position="164"/>
    </location>
</feature>
<protein>
    <submittedName>
        <fullName evidence="2">Uncharacterized protein</fullName>
    </submittedName>
</protein>
<evidence type="ECO:0000313" key="3">
    <source>
        <dbReference type="Proteomes" id="UP000076871"/>
    </source>
</evidence>
<evidence type="ECO:0000256" key="1">
    <source>
        <dbReference type="SAM" id="MobiDB-lite"/>
    </source>
</evidence>